<dbReference type="InterPro" id="IPR003156">
    <property type="entry name" value="DHHA1_dom"/>
</dbReference>
<evidence type="ECO:0000259" key="6">
    <source>
        <dbReference type="Pfam" id="PF01368"/>
    </source>
</evidence>
<dbReference type="InterPro" id="IPR001667">
    <property type="entry name" value="DDH_dom"/>
</dbReference>
<dbReference type="GO" id="GO:0004527">
    <property type="term" value="F:exonuclease activity"/>
    <property type="evidence" value="ECO:0007669"/>
    <property type="project" value="UniProtKB-KW"/>
</dbReference>
<accession>A0ABT9ZUX9</accession>
<dbReference type="InterPro" id="IPR004610">
    <property type="entry name" value="RecJ"/>
</dbReference>
<organism evidence="10 11">
    <name type="scientific">Evansella vedderi</name>
    <dbReference type="NCBI Taxonomy" id="38282"/>
    <lineage>
        <taxon>Bacteria</taxon>
        <taxon>Bacillati</taxon>
        <taxon>Bacillota</taxon>
        <taxon>Bacilli</taxon>
        <taxon>Bacillales</taxon>
        <taxon>Bacillaceae</taxon>
        <taxon>Evansella</taxon>
    </lineage>
</organism>
<dbReference type="Pfam" id="PF17768">
    <property type="entry name" value="RecJ_OB"/>
    <property type="match status" value="1"/>
</dbReference>
<evidence type="ECO:0000256" key="4">
    <source>
        <dbReference type="ARBA" id="ARBA00022801"/>
    </source>
</evidence>
<dbReference type="Pfam" id="PF02272">
    <property type="entry name" value="DHHA1"/>
    <property type="match status" value="1"/>
</dbReference>
<protein>
    <recommendedName>
        <fullName evidence="2">Single-stranded-DNA-specific exonuclease RecJ</fullName>
    </recommendedName>
</protein>
<keyword evidence="11" id="KW-1185">Reference proteome</keyword>
<evidence type="ECO:0000256" key="1">
    <source>
        <dbReference type="ARBA" id="ARBA00005915"/>
    </source>
</evidence>
<dbReference type="Gene3D" id="3.90.1640.30">
    <property type="match status" value="1"/>
</dbReference>
<feature type="domain" description="Single-stranded-DNA-specific exonuclease RecJ C-terminal" evidence="8">
    <location>
        <begin position="566"/>
        <end position="769"/>
    </location>
</feature>
<dbReference type="PANTHER" id="PTHR30255">
    <property type="entry name" value="SINGLE-STRANDED-DNA-SPECIFIC EXONUCLEASE RECJ"/>
    <property type="match status" value="1"/>
</dbReference>
<evidence type="ECO:0000259" key="9">
    <source>
        <dbReference type="Pfam" id="PF17768"/>
    </source>
</evidence>
<reference evidence="10 11" key="1">
    <citation type="submission" date="2023-07" db="EMBL/GenBank/DDBJ databases">
        <title>Genomic Encyclopedia of Type Strains, Phase IV (KMG-IV): sequencing the most valuable type-strain genomes for metagenomic binning, comparative biology and taxonomic classification.</title>
        <authorList>
            <person name="Goeker M."/>
        </authorList>
    </citation>
    <scope>NUCLEOTIDE SEQUENCE [LARGE SCALE GENOMIC DNA]</scope>
    <source>
        <strain evidence="10 11">DSM 9768</strain>
    </source>
</reference>
<sequence length="781" mass="88644">MLQSKARWKINKADEDKVNELSEQLNISKIASRFLIQRGFTNVDDARDFLHTDESSVHDPFLLKDMEKAISRIKAGIESGENILVFGDYDADGVTSTSLLYLTLRELGANVGYYVPNRFTEGYGPNEQAFRHAKEENVSLIITVDTGISAVHEAEVAKELEVDLIITDHHEPPPQIPDAYAVINPKQEDCYYPNPNLAGVGVAFKVAHALLDRYPQEYVDLVAMGTIADLVPLKGENRFLAKAGIQTLMEYQRPGIKALFEQCGIQGQEMSEEQIGFMIGPRLNAAGRLDSADPAIQLIISEDEMEAYELALIIDDLNKERQQIVNDMTKEAEEQVDSFDELPPVLIVGKEDWNAGVIGIVASRLVEKYYRPTIVLSINSDTGLAKGSARSIEGFDMFQSLSKCREWLPHFGGHPMAAGLTMKIEHIDLLQKKLGEIADETLSEEDWQRSLSVDLPVEFSEISIESIGELQAMAPFGVGNPAPKVLLEQVEFSLIKKIGAKEDHLKLGLKKGDDILDGIGFRMGTLHNELSPLASASIVGQLSINEWNGHCKPQIIIEDLKVEEWQLFDLRGETDPIKKLLAYQHLEMTVIIFREETKNFTISVPEGWTVIQYRNLNSSTIDLHNKNLLFLDLPENKEQIIQILDVERKPSRIYISFLHEKDHFFEMLPTREHFKWFYAFIYKRKTFDMNRHAIDLAKHKGWTVDAVHFISQVFFDLGFVKIDNGIVTLVENPAKKDLTDSLTYRQRIEQSELENELIYSSYEDVKEWFSKMMKEKALVEH</sequence>
<comment type="similarity">
    <text evidence="1">Belongs to the RecJ family.</text>
</comment>
<keyword evidence="5 10" id="KW-0269">Exonuclease</keyword>
<comment type="caution">
    <text evidence="10">The sequence shown here is derived from an EMBL/GenBank/DDBJ whole genome shotgun (WGS) entry which is preliminary data.</text>
</comment>
<dbReference type="Proteomes" id="UP001230005">
    <property type="component" value="Unassembled WGS sequence"/>
</dbReference>
<dbReference type="InterPro" id="IPR041122">
    <property type="entry name" value="RecJ_OB"/>
</dbReference>
<dbReference type="InterPro" id="IPR038763">
    <property type="entry name" value="DHH_sf"/>
</dbReference>
<evidence type="ECO:0000256" key="3">
    <source>
        <dbReference type="ARBA" id="ARBA00022722"/>
    </source>
</evidence>
<evidence type="ECO:0000256" key="2">
    <source>
        <dbReference type="ARBA" id="ARBA00019841"/>
    </source>
</evidence>
<evidence type="ECO:0000313" key="10">
    <source>
        <dbReference type="EMBL" id="MDQ0254258.1"/>
    </source>
</evidence>
<dbReference type="InterPro" id="IPR018779">
    <property type="entry name" value="RecJ_C"/>
</dbReference>
<dbReference type="SUPFAM" id="SSF64182">
    <property type="entry name" value="DHH phosphoesterases"/>
    <property type="match status" value="1"/>
</dbReference>
<feature type="domain" description="DDH" evidence="6">
    <location>
        <begin position="82"/>
        <end position="226"/>
    </location>
</feature>
<keyword evidence="3" id="KW-0540">Nuclease</keyword>
<dbReference type="PANTHER" id="PTHR30255:SF2">
    <property type="entry name" value="SINGLE-STRANDED-DNA-SPECIFIC EXONUCLEASE RECJ"/>
    <property type="match status" value="1"/>
</dbReference>
<evidence type="ECO:0000259" key="7">
    <source>
        <dbReference type="Pfam" id="PF02272"/>
    </source>
</evidence>
<feature type="domain" description="RecJ OB" evidence="9">
    <location>
        <begin position="453"/>
        <end position="559"/>
    </location>
</feature>
<dbReference type="NCBIfam" id="TIGR00644">
    <property type="entry name" value="recJ"/>
    <property type="match status" value="1"/>
</dbReference>
<keyword evidence="4 10" id="KW-0378">Hydrolase</keyword>
<name>A0ABT9ZUX9_9BACI</name>
<evidence type="ECO:0000313" key="11">
    <source>
        <dbReference type="Proteomes" id="UP001230005"/>
    </source>
</evidence>
<dbReference type="InterPro" id="IPR051673">
    <property type="entry name" value="SSDNA_exonuclease_RecJ"/>
</dbReference>
<dbReference type="Pfam" id="PF01368">
    <property type="entry name" value="DHH"/>
    <property type="match status" value="1"/>
</dbReference>
<dbReference type="Gene3D" id="3.10.310.30">
    <property type="match status" value="1"/>
</dbReference>
<evidence type="ECO:0000259" key="8">
    <source>
        <dbReference type="Pfam" id="PF10141"/>
    </source>
</evidence>
<evidence type="ECO:0000256" key="5">
    <source>
        <dbReference type="ARBA" id="ARBA00022839"/>
    </source>
</evidence>
<dbReference type="EMBL" id="JAUSUG010000005">
    <property type="protein sequence ID" value="MDQ0254258.1"/>
    <property type="molecule type" value="Genomic_DNA"/>
</dbReference>
<dbReference type="Pfam" id="PF10141">
    <property type="entry name" value="ssDNA-exonuc_C"/>
    <property type="match status" value="1"/>
</dbReference>
<feature type="domain" description="DHHA1" evidence="7">
    <location>
        <begin position="345"/>
        <end position="437"/>
    </location>
</feature>
<dbReference type="RefSeq" id="WP_307323971.1">
    <property type="nucleotide sequence ID" value="NZ_JAUSUG010000005.1"/>
</dbReference>
<proteinExistence type="inferred from homology"/>
<gene>
    <name evidence="10" type="ORF">J2S74_001633</name>
</gene>